<dbReference type="InterPro" id="IPR000653">
    <property type="entry name" value="DegT/StrS_aminotransferase"/>
</dbReference>
<dbReference type="Pfam" id="PF01041">
    <property type="entry name" value="DegT_DnrJ_EryC1"/>
    <property type="match status" value="1"/>
</dbReference>
<dbReference type="InterPro" id="IPR015422">
    <property type="entry name" value="PyrdxlP-dep_Trfase_small"/>
</dbReference>
<keyword evidence="3" id="KW-0167">Capsid protein</keyword>
<gene>
    <name evidence="3" type="primary">wlbF</name>
    <name evidence="3" type="ORF">MasN3_21710</name>
</gene>
<dbReference type="InterPro" id="IPR015421">
    <property type="entry name" value="PyrdxlP-dep_Trfase_major"/>
</dbReference>
<dbReference type="PIRSF" id="PIRSF000390">
    <property type="entry name" value="PLP_StrS"/>
    <property type="match status" value="1"/>
</dbReference>
<dbReference type="CDD" id="cd00616">
    <property type="entry name" value="AHBA_syn"/>
    <property type="match status" value="1"/>
</dbReference>
<dbReference type="Gene3D" id="3.90.1150.10">
    <property type="entry name" value="Aspartate Aminotransferase, domain 1"/>
    <property type="match status" value="1"/>
</dbReference>
<dbReference type="PANTHER" id="PTHR30244:SF34">
    <property type="entry name" value="DTDP-4-AMINO-4,6-DIDEOXYGALACTOSE TRANSAMINASE"/>
    <property type="match status" value="1"/>
</dbReference>
<evidence type="ECO:0000256" key="1">
    <source>
        <dbReference type="ARBA" id="ARBA00037999"/>
    </source>
</evidence>
<name>A0ABN6T8Y0_9BURK</name>
<keyword evidence="4" id="KW-1185">Reference proteome</keyword>
<dbReference type="Gene3D" id="3.40.640.10">
    <property type="entry name" value="Type I PLP-dependent aspartate aminotransferase-like (Major domain)"/>
    <property type="match status" value="1"/>
</dbReference>
<dbReference type="Proteomes" id="UP001163336">
    <property type="component" value="Chromosome"/>
</dbReference>
<evidence type="ECO:0000313" key="3">
    <source>
        <dbReference type="EMBL" id="BDT58677.1"/>
    </source>
</evidence>
<evidence type="ECO:0000313" key="4">
    <source>
        <dbReference type="Proteomes" id="UP001163336"/>
    </source>
</evidence>
<organism evidence="3 4">
    <name type="scientific">Massilia varians</name>
    <dbReference type="NCBI Taxonomy" id="457921"/>
    <lineage>
        <taxon>Bacteria</taxon>
        <taxon>Pseudomonadati</taxon>
        <taxon>Pseudomonadota</taxon>
        <taxon>Betaproteobacteria</taxon>
        <taxon>Burkholderiales</taxon>
        <taxon>Oxalobacteraceae</taxon>
        <taxon>Telluria group</taxon>
        <taxon>Massilia</taxon>
    </lineage>
</organism>
<keyword evidence="3" id="KW-0946">Virion</keyword>
<dbReference type="InterPro" id="IPR015424">
    <property type="entry name" value="PyrdxlP-dep_Trfase"/>
</dbReference>
<keyword evidence="2" id="KW-0663">Pyridoxal phosphate</keyword>
<dbReference type="EMBL" id="AP026966">
    <property type="protein sequence ID" value="BDT58677.1"/>
    <property type="molecule type" value="Genomic_DNA"/>
</dbReference>
<sequence>MTEQAQAGAQLHADPLDNMPRTFLPFALPDIGDEEIRAVETCLRSGWVTTGPTTRRFEQEFQSYLGGDVQAISVNSATAGLHLALESVGIGPGDEVIVPTMTFTATAEVVRYLGARPVLVDVDPVTLNMSPSAVAAAITPRTRAVMPVHYAGLACDMDAILALAARHGLRVIEDAAHAFPTRLDGKLIGTLGSEITVFSFYANKTMTTGEGGMVVTRDAELAARMRCMRLHGINRDAFDRYTSRVPAWYYEVVAAGFKYNLTDIASAIGIEQLRKIDRFQQRRSWLAQRYDDALAGLPLQLPAHPAFGSTHAWHLYVVRLRDGAGIGRDALINELAERGIGTSVHFIPLHRQPYWRDSCGLNPDAFPVAEASFETMLSLPLYTRMLDADQDRVVAALHELLS</sequence>
<accession>A0ABN6T8Y0</accession>
<protein>
    <submittedName>
        <fullName evidence="3">Spore coat protein</fullName>
    </submittedName>
</protein>
<evidence type="ECO:0000256" key="2">
    <source>
        <dbReference type="RuleBase" id="RU004508"/>
    </source>
</evidence>
<dbReference type="PANTHER" id="PTHR30244">
    <property type="entry name" value="TRANSAMINASE"/>
    <property type="match status" value="1"/>
</dbReference>
<reference evidence="3" key="1">
    <citation type="submission" date="2022-11" db="EMBL/GenBank/DDBJ databases">
        <title>Isolation and characterization of PLA-degrading bacterium Massilia sp. from Antarctic soil.</title>
        <authorList>
            <person name="Sato K."/>
            <person name="Gomez-Fuentes C."/>
            <person name="Ahmad S.A."/>
            <person name="Zulkharnain A."/>
        </authorList>
    </citation>
    <scope>NUCLEOTIDE SEQUENCE</scope>
    <source>
        <strain evidence="3">N-3</strain>
    </source>
</reference>
<dbReference type="SUPFAM" id="SSF53383">
    <property type="entry name" value="PLP-dependent transferases"/>
    <property type="match status" value="1"/>
</dbReference>
<comment type="similarity">
    <text evidence="1 2">Belongs to the DegT/DnrJ/EryC1 family.</text>
</comment>
<proteinExistence type="inferred from homology"/>